<protein>
    <recommendedName>
        <fullName evidence="1">YdhG-like domain-containing protein</fullName>
    </recommendedName>
</protein>
<proteinExistence type="predicted"/>
<evidence type="ECO:0000313" key="3">
    <source>
        <dbReference type="Proteomes" id="UP000006056"/>
    </source>
</evidence>
<dbReference type="Proteomes" id="UP000006056">
    <property type="component" value="Chromosome"/>
</dbReference>
<dbReference type="Gene3D" id="3.90.1150.200">
    <property type="match status" value="1"/>
</dbReference>
<accession>I3ZLR5</accession>
<dbReference type="InterPro" id="IPR014922">
    <property type="entry name" value="YdhG-like"/>
</dbReference>
<sequence>MILEVAGIYTARNMPTVTSTKNTKKPAVDGANSAVDALIAKAAPFAQPILRELRALVHEAAPDAVEEVKWSRPFFSVSGVLVCQMSAFTKHCGFGFWSPEMTALLKADGIEGMDASGSFGRITSMDDLPPRPQMLGYIRHAADLARTGAATSPVASRPRTSAKAPIPVPPEFAALLAKSKVASRNFEAFPPSCRREYLEWITTAKRSETRERRMLEAVERLAAGRRFNEEYQPKRTAS</sequence>
<dbReference type="STRING" id="926566.Terro_3975"/>
<dbReference type="AlphaFoldDB" id="I3ZLR5"/>
<keyword evidence="3" id="KW-1185">Reference proteome</keyword>
<evidence type="ECO:0000313" key="2">
    <source>
        <dbReference type="EMBL" id="AFL90183.1"/>
    </source>
</evidence>
<dbReference type="Pfam" id="PF13376">
    <property type="entry name" value="OmdA"/>
    <property type="match status" value="1"/>
</dbReference>
<evidence type="ECO:0000259" key="1">
    <source>
        <dbReference type="Pfam" id="PF08818"/>
    </source>
</evidence>
<gene>
    <name evidence="2" type="ordered locus">Terro_3975</name>
</gene>
<organism evidence="2 3">
    <name type="scientific">Terriglobus roseus (strain DSM 18391 / NRRL B-41598 / KBS 63)</name>
    <dbReference type="NCBI Taxonomy" id="926566"/>
    <lineage>
        <taxon>Bacteria</taxon>
        <taxon>Pseudomonadati</taxon>
        <taxon>Acidobacteriota</taxon>
        <taxon>Terriglobia</taxon>
        <taxon>Terriglobales</taxon>
        <taxon>Acidobacteriaceae</taxon>
        <taxon>Terriglobus</taxon>
    </lineage>
</organism>
<dbReference type="SUPFAM" id="SSF159888">
    <property type="entry name" value="YdhG-like"/>
    <property type="match status" value="1"/>
</dbReference>
<dbReference type="Pfam" id="PF08818">
    <property type="entry name" value="DUF1801"/>
    <property type="match status" value="1"/>
</dbReference>
<feature type="domain" description="YdhG-like" evidence="1">
    <location>
        <begin position="47"/>
        <end position="141"/>
    </location>
</feature>
<name>I3ZLR5_TERRK</name>
<dbReference type="KEGG" id="trs:Terro_3975"/>
<dbReference type="eggNOG" id="COG4430">
    <property type="taxonomic scope" value="Bacteria"/>
</dbReference>
<reference evidence="2 3" key="1">
    <citation type="submission" date="2012-06" db="EMBL/GenBank/DDBJ databases">
        <title>Complete genome of Terriglobus roseus DSM 18391.</title>
        <authorList>
            <consortium name="US DOE Joint Genome Institute (JGI-PGF)"/>
            <person name="Lucas S."/>
            <person name="Copeland A."/>
            <person name="Lapidus A."/>
            <person name="Glavina del Rio T."/>
            <person name="Dalin E."/>
            <person name="Tice H."/>
            <person name="Bruce D."/>
            <person name="Goodwin L."/>
            <person name="Pitluck S."/>
            <person name="Peters L."/>
            <person name="Mikhailova N."/>
            <person name="Munk A.C.C."/>
            <person name="Kyrpides N."/>
            <person name="Mavromatis K."/>
            <person name="Ivanova N."/>
            <person name="Brettin T."/>
            <person name="Detter J.C."/>
            <person name="Han C."/>
            <person name="Larimer F."/>
            <person name="Land M."/>
            <person name="Hauser L."/>
            <person name="Markowitz V."/>
            <person name="Cheng J.-F."/>
            <person name="Hugenholtz P."/>
            <person name="Woyke T."/>
            <person name="Wu D."/>
            <person name="Brambilla E."/>
            <person name="Klenk H.-P."/>
            <person name="Eisen J.A."/>
        </authorList>
    </citation>
    <scope>NUCLEOTIDE SEQUENCE [LARGE SCALE GENOMIC DNA]</scope>
    <source>
        <strain evidence="3">DSM 18391 / NRRL B-41598 / KBS 63</strain>
    </source>
</reference>
<dbReference type="HOGENOM" id="CLU_116201_0_0_0"/>
<dbReference type="EMBL" id="CP003379">
    <property type="protein sequence ID" value="AFL90183.1"/>
    <property type="molecule type" value="Genomic_DNA"/>
</dbReference>